<dbReference type="CDD" id="cd23272">
    <property type="entry name" value="Dkk1_Cys2"/>
    <property type="match status" value="1"/>
</dbReference>
<dbReference type="InterPro" id="IPR039863">
    <property type="entry name" value="DKK1-4"/>
</dbReference>
<proteinExistence type="inferred from homology"/>
<keyword evidence="4" id="KW-0964">Secreted</keyword>
<evidence type="ECO:0000259" key="11">
    <source>
        <dbReference type="Pfam" id="PF21481"/>
    </source>
</evidence>
<feature type="region of interest" description="Disordered" evidence="8">
    <location>
        <begin position="66"/>
        <end position="93"/>
    </location>
</feature>
<dbReference type="PANTHER" id="PTHR12113">
    <property type="entry name" value="DICKKOPF3-LIKE 3"/>
    <property type="match status" value="1"/>
</dbReference>
<gene>
    <name evidence="12" type="ORF">Q8A67_020927</name>
</gene>
<evidence type="ECO:0008006" key="14">
    <source>
        <dbReference type="Google" id="ProtNLM"/>
    </source>
</evidence>
<dbReference type="Pfam" id="PF21481">
    <property type="entry name" value="DIKK1-2-4_C-subdom1"/>
    <property type="match status" value="1"/>
</dbReference>
<evidence type="ECO:0000259" key="10">
    <source>
        <dbReference type="Pfam" id="PF21479"/>
    </source>
</evidence>
<accession>A0AA88THD7</accession>
<evidence type="ECO:0000256" key="7">
    <source>
        <dbReference type="ARBA" id="ARBA00023157"/>
    </source>
</evidence>
<name>A0AA88THD7_9TELE</name>
<dbReference type="GO" id="GO:0048019">
    <property type="term" value="F:receptor antagonist activity"/>
    <property type="evidence" value="ECO:0007669"/>
    <property type="project" value="TreeGrafter"/>
</dbReference>
<dbReference type="GO" id="GO:0005615">
    <property type="term" value="C:extracellular space"/>
    <property type="evidence" value="ECO:0007669"/>
    <property type="project" value="TreeGrafter"/>
</dbReference>
<dbReference type="Gene3D" id="2.10.80.10">
    <property type="entry name" value="Lipase, subunit A"/>
    <property type="match status" value="1"/>
</dbReference>
<evidence type="ECO:0000256" key="3">
    <source>
        <dbReference type="ARBA" id="ARBA00022473"/>
    </source>
</evidence>
<evidence type="ECO:0000313" key="12">
    <source>
        <dbReference type="EMBL" id="KAK2876831.1"/>
    </source>
</evidence>
<keyword evidence="3" id="KW-0217">Developmental protein</keyword>
<dbReference type="InterPro" id="IPR048500">
    <property type="entry name" value="DIKK1/2/4_C-subdom1"/>
</dbReference>
<dbReference type="Pfam" id="PF21479">
    <property type="entry name" value="DIKK1-2-4_C-subdom2"/>
    <property type="match status" value="1"/>
</dbReference>
<evidence type="ECO:0000256" key="6">
    <source>
        <dbReference type="ARBA" id="ARBA00022729"/>
    </source>
</evidence>
<keyword evidence="5" id="KW-0879">Wnt signaling pathway</keyword>
<organism evidence="12 13">
    <name type="scientific">Cirrhinus molitorella</name>
    <name type="common">mud carp</name>
    <dbReference type="NCBI Taxonomy" id="172907"/>
    <lineage>
        <taxon>Eukaryota</taxon>
        <taxon>Metazoa</taxon>
        <taxon>Chordata</taxon>
        <taxon>Craniata</taxon>
        <taxon>Vertebrata</taxon>
        <taxon>Euteleostomi</taxon>
        <taxon>Actinopterygii</taxon>
        <taxon>Neopterygii</taxon>
        <taxon>Teleostei</taxon>
        <taxon>Ostariophysi</taxon>
        <taxon>Cypriniformes</taxon>
        <taxon>Cyprinidae</taxon>
        <taxon>Labeoninae</taxon>
        <taxon>Labeonini</taxon>
        <taxon>Cirrhinus</taxon>
    </lineage>
</organism>
<feature type="domain" description="Dickkopf-related protein 1/2/4 C-terminal subdomain 1" evidence="11">
    <location>
        <begin position="268"/>
        <end position="297"/>
    </location>
</feature>
<dbReference type="FunFam" id="2.10.80.10:FF:000001">
    <property type="entry name" value="Dickkopf WNT-signaling pathway inhibitor 2"/>
    <property type="match status" value="1"/>
</dbReference>
<dbReference type="GO" id="GO:0016055">
    <property type="term" value="P:Wnt signaling pathway"/>
    <property type="evidence" value="ECO:0007669"/>
    <property type="project" value="UniProtKB-KW"/>
</dbReference>
<evidence type="ECO:0000256" key="1">
    <source>
        <dbReference type="ARBA" id="ARBA00004613"/>
    </source>
</evidence>
<keyword evidence="13" id="KW-1185">Reference proteome</keyword>
<reference evidence="12" key="1">
    <citation type="submission" date="2023-08" db="EMBL/GenBank/DDBJ databases">
        <title>Chromosome-level Genome Assembly of mud carp (Cirrhinus molitorella).</title>
        <authorList>
            <person name="Liu H."/>
        </authorList>
    </citation>
    <scope>NUCLEOTIDE SEQUENCE</scope>
    <source>
        <strain evidence="12">Prfri</strain>
        <tissue evidence="12">Muscle</tissue>
    </source>
</reference>
<comment type="subcellular location">
    <subcellularLocation>
        <location evidence="1">Secreted</location>
    </subcellularLocation>
</comment>
<dbReference type="InterPro" id="IPR047304">
    <property type="entry name" value="Dkk1_Cys2"/>
</dbReference>
<keyword evidence="6" id="KW-0732">Signal</keyword>
<dbReference type="InterPro" id="IPR048499">
    <property type="entry name" value="DIKK1/2/4_C-subdom2"/>
</dbReference>
<dbReference type="AlphaFoldDB" id="A0AA88THD7"/>
<keyword evidence="7" id="KW-1015">Disulfide bond</keyword>
<dbReference type="GO" id="GO:0090090">
    <property type="term" value="P:negative regulation of canonical Wnt signaling pathway"/>
    <property type="evidence" value="ECO:0007669"/>
    <property type="project" value="TreeGrafter"/>
</dbReference>
<evidence type="ECO:0000256" key="5">
    <source>
        <dbReference type="ARBA" id="ARBA00022687"/>
    </source>
</evidence>
<evidence type="ECO:0000256" key="4">
    <source>
        <dbReference type="ARBA" id="ARBA00022525"/>
    </source>
</evidence>
<dbReference type="InterPro" id="IPR006796">
    <property type="entry name" value="Dickkopf_N"/>
</dbReference>
<feature type="domain" description="Dickkopf N-terminal cysteine-rich" evidence="9">
    <location>
        <begin position="177"/>
        <end position="223"/>
    </location>
</feature>
<dbReference type="EMBL" id="JAUYZG010000020">
    <property type="protein sequence ID" value="KAK2876831.1"/>
    <property type="molecule type" value="Genomic_DNA"/>
</dbReference>
<comment type="similarity">
    <text evidence="2">Belongs to the dickkopf family.</text>
</comment>
<evidence type="ECO:0000256" key="8">
    <source>
        <dbReference type="SAM" id="MobiDB-lite"/>
    </source>
</evidence>
<evidence type="ECO:0000259" key="9">
    <source>
        <dbReference type="Pfam" id="PF04706"/>
    </source>
</evidence>
<dbReference type="GO" id="GO:0039706">
    <property type="term" value="F:co-receptor binding"/>
    <property type="evidence" value="ECO:0007669"/>
    <property type="project" value="TreeGrafter"/>
</dbReference>
<feature type="domain" description="Dickkopf-related protein 1/2/4 C-terminal subdomain 2" evidence="10">
    <location>
        <begin position="300"/>
        <end position="347"/>
    </location>
</feature>
<dbReference type="Proteomes" id="UP001187343">
    <property type="component" value="Unassembled WGS sequence"/>
</dbReference>
<evidence type="ECO:0000313" key="13">
    <source>
        <dbReference type="Proteomes" id="UP001187343"/>
    </source>
</evidence>
<dbReference type="Pfam" id="PF04706">
    <property type="entry name" value="Dickkopf_N"/>
    <property type="match status" value="1"/>
</dbReference>
<protein>
    <recommendedName>
        <fullName evidence="14">Dickkopf N-terminal cysteine-rich domain-containing protein</fullName>
    </recommendedName>
</protein>
<evidence type="ECO:0000256" key="2">
    <source>
        <dbReference type="ARBA" id="ARBA00010842"/>
    </source>
</evidence>
<sequence>MKDVSPSSVTPSCLRPHFCPAVTLEASQRPTAPHDSHNCPNQKDWSPYFQHGLRCGLVLEPIEGRERKQPRARINEASCAHEESQKSSAHLGNTSSIQGIPDLIMLHIAMFSTACLILVACIKAAFAGSVVLNSNAIKVGSGVASPSHPVSPSPVESPADSGNLNFAIDTPQQPLICESDEECGGDEFCFLSRGVCLQCKKRRKRCIRDAMCCPGNHCSNGVCLPNDPDMIHQIGMEEFISQENSTIVAPPKVPTQGSPQNQMLKGLEGENCLRSSDCAEGLCCARHFWSKICKPVLKEGQVCTKHKRKGTHGLEIFQRCDCAEGLSCKTQRDGSKSSRSLHTCQRH</sequence>
<dbReference type="PANTHER" id="PTHR12113:SF11">
    <property type="entry name" value="DICKKOPF-RELATED PROTEIN 1"/>
    <property type="match status" value="1"/>
</dbReference>
<comment type="caution">
    <text evidence="12">The sequence shown here is derived from an EMBL/GenBank/DDBJ whole genome shotgun (WGS) entry which is preliminary data.</text>
</comment>